<protein>
    <submittedName>
        <fullName evidence="4">Uncharacterized protein</fullName>
    </submittedName>
</protein>
<reference evidence="3" key="1">
    <citation type="submission" date="2022-06" db="EMBL/GenBank/DDBJ databases">
        <authorList>
            <person name="Berger JAMES D."/>
            <person name="Berger JAMES D."/>
        </authorList>
    </citation>
    <scope>NUCLEOTIDE SEQUENCE [LARGE SCALE GENOMIC DNA]</scope>
</reference>
<accession>A0AA85GEF6</accession>
<dbReference type="PANTHER" id="PTHR21623:SF2">
    <property type="entry name" value="COILED-COIL DOMAIN-CONTAINING PROTEIN 33"/>
    <property type="match status" value="1"/>
</dbReference>
<reference evidence="4" key="2">
    <citation type="submission" date="2023-11" db="UniProtKB">
        <authorList>
            <consortium name="WormBaseParasite"/>
        </authorList>
    </citation>
    <scope>IDENTIFICATION</scope>
</reference>
<feature type="compositionally biased region" description="Basic and acidic residues" evidence="2">
    <location>
        <begin position="454"/>
        <end position="470"/>
    </location>
</feature>
<name>A0AA85GEF6_9TREM</name>
<evidence type="ECO:0000313" key="3">
    <source>
        <dbReference type="Proteomes" id="UP000050792"/>
    </source>
</evidence>
<proteinExistence type="predicted"/>
<evidence type="ECO:0000313" key="4">
    <source>
        <dbReference type="WBParaSite" id="SRDH1_90340.2"/>
    </source>
</evidence>
<feature type="coiled-coil region" evidence="1">
    <location>
        <begin position="306"/>
        <end position="417"/>
    </location>
</feature>
<feature type="region of interest" description="Disordered" evidence="2">
    <location>
        <begin position="421"/>
        <end position="470"/>
    </location>
</feature>
<dbReference type="PANTHER" id="PTHR21623">
    <property type="entry name" value="SPERIOLIN-BINDING FACTOR"/>
    <property type="match status" value="1"/>
</dbReference>
<feature type="compositionally biased region" description="Polar residues" evidence="2">
    <location>
        <begin position="421"/>
        <end position="435"/>
    </location>
</feature>
<evidence type="ECO:0000256" key="2">
    <source>
        <dbReference type="SAM" id="MobiDB-lite"/>
    </source>
</evidence>
<organism evidence="3 4">
    <name type="scientific">Schistosoma rodhaini</name>
    <dbReference type="NCBI Taxonomy" id="6188"/>
    <lineage>
        <taxon>Eukaryota</taxon>
        <taxon>Metazoa</taxon>
        <taxon>Spiralia</taxon>
        <taxon>Lophotrochozoa</taxon>
        <taxon>Platyhelminthes</taxon>
        <taxon>Trematoda</taxon>
        <taxon>Digenea</taxon>
        <taxon>Strigeidida</taxon>
        <taxon>Schistosomatoidea</taxon>
        <taxon>Schistosomatidae</taxon>
        <taxon>Schistosoma</taxon>
    </lineage>
</organism>
<feature type="coiled-coil region" evidence="1">
    <location>
        <begin position="210"/>
        <end position="257"/>
    </location>
</feature>
<feature type="compositionally biased region" description="Basic and acidic residues" evidence="2">
    <location>
        <begin position="92"/>
        <end position="115"/>
    </location>
</feature>
<feature type="region of interest" description="Disordered" evidence="2">
    <location>
        <begin position="1"/>
        <end position="115"/>
    </location>
</feature>
<keyword evidence="3" id="KW-1185">Reference proteome</keyword>
<keyword evidence="1" id="KW-0175">Coiled coil</keyword>
<dbReference type="AlphaFoldDB" id="A0AA85GEF6"/>
<dbReference type="WBParaSite" id="SRDH1_90340.2">
    <property type="protein sequence ID" value="SRDH1_90340.2"/>
    <property type="gene ID" value="SRDH1_90340"/>
</dbReference>
<evidence type="ECO:0000256" key="1">
    <source>
        <dbReference type="SAM" id="Coils"/>
    </source>
</evidence>
<feature type="compositionally biased region" description="Acidic residues" evidence="2">
    <location>
        <begin position="18"/>
        <end position="27"/>
    </location>
</feature>
<sequence length="470" mass="55146">MSGLYYRPSTSELNSEVMDQEGEDDESPLNSLLNDVPNYMQPDPIKSKHNSTVKPDKKNIKDNSVNIKKISSRSSDQQRHQHKKNNPNIDIDQSHGNHDLNENRNHLSEKPSSVDRNSKYWPQYLSSDYLGPIERNFELTNWDWLRLNVLGSGWEEALKEIPVSRREALNLLVIMKKKLLRAASELTFYKERVTILQDQLIHQKRNEEKLIRLQAEFKSQSLDLEKLNKNVSRVPLLERTVKQQEELICRLETLLERQRKQKLNANLSNYSMNPLDNELLEQSYNKSIINNQPINSDQSMLTTVTLRNLSNENEQLRNTIIELNKTVCNLAKQQQDNNEYHQNIEQKYYEEIQALKEQQNRLEEQTIIKNKKMDQIENEKFRTVLADNERLELYKLLDNAELRIKALEEELERQDIRAPRNSNDIGVSRRSNLSKEPSWKYSGPSKVPLGTSDIHARKSLEKPIPEYDSY</sequence>
<dbReference type="InterPro" id="IPR039889">
    <property type="entry name" value="CCD33"/>
</dbReference>
<dbReference type="Proteomes" id="UP000050792">
    <property type="component" value="Unassembled WGS sequence"/>
</dbReference>
<dbReference type="GO" id="GO:0005777">
    <property type="term" value="C:peroxisome"/>
    <property type="evidence" value="ECO:0007669"/>
    <property type="project" value="TreeGrafter"/>
</dbReference>